<comment type="caution">
    <text evidence="16">The sequence shown here is derived from an EMBL/GenBank/DDBJ whole genome shotgun (WGS) entry which is preliminary data.</text>
</comment>
<dbReference type="PIRSF" id="PIRSF000204">
    <property type="entry name" value="PNTB"/>
    <property type="match status" value="1"/>
</dbReference>
<dbReference type="InterPro" id="IPR034300">
    <property type="entry name" value="PNTB-like"/>
</dbReference>
<keyword evidence="13" id="KW-1003">Cell membrane</keyword>
<proteinExistence type="inferred from homology"/>
<evidence type="ECO:0000256" key="4">
    <source>
        <dbReference type="ARBA" id="ARBA00012943"/>
    </source>
</evidence>
<dbReference type="Proteomes" id="UP000727490">
    <property type="component" value="Unassembled WGS sequence"/>
</dbReference>
<dbReference type="FunFam" id="3.40.50.1220:FF:000002">
    <property type="entry name" value="NAD(P) transhydrogenase subunit beta"/>
    <property type="match status" value="1"/>
</dbReference>
<evidence type="ECO:0000256" key="1">
    <source>
        <dbReference type="ARBA" id="ARBA00003943"/>
    </source>
</evidence>
<feature type="transmembrane region" description="Helical" evidence="14">
    <location>
        <begin position="36"/>
        <end position="55"/>
    </location>
</feature>
<dbReference type="Pfam" id="PF02233">
    <property type="entry name" value="PNTB"/>
    <property type="match status" value="1"/>
</dbReference>
<feature type="transmembrane region" description="Helical" evidence="14">
    <location>
        <begin position="6"/>
        <end position="24"/>
    </location>
</feature>
<evidence type="ECO:0000259" key="15">
    <source>
        <dbReference type="Pfam" id="PF02233"/>
    </source>
</evidence>
<keyword evidence="10 13" id="KW-0520">NAD</keyword>
<dbReference type="EMBL" id="RPHB01000001">
    <property type="protein sequence ID" value="MBW3466562.1"/>
    <property type="molecule type" value="Genomic_DNA"/>
</dbReference>
<feature type="transmembrane region" description="Helical" evidence="14">
    <location>
        <begin position="242"/>
        <end position="260"/>
    </location>
</feature>
<feature type="transmembrane region" description="Helical" evidence="14">
    <location>
        <begin position="93"/>
        <end position="115"/>
    </location>
</feature>
<evidence type="ECO:0000313" key="16">
    <source>
        <dbReference type="EMBL" id="MBW3466562.1"/>
    </source>
</evidence>
<keyword evidence="13" id="KW-0997">Cell inner membrane</keyword>
<evidence type="ECO:0000256" key="13">
    <source>
        <dbReference type="PIRNR" id="PIRNR000204"/>
    </source>
</evidence>
<reference evidence="16 17" key="1">
    <citation type="journal article" date="2020" name="Syst. Appl. Microbiol.">
        <title>Arthrospiribacter ruber gen. nov., sp. nov., a novel bacterium isolated from Arthrospira cultures.</title>
        <authorList>
            <person name="Waleron M."/>
            <person name="Misztak A."/>
            <person name="Waleron M.M."/>
            <person name="Furmaniak M."/>
            <person name="Mrozik A."/>
            <person name="Waleron K."/>
        </authorList>
    </citation>
    <scope>NUCLEOTIDE SEQUENCE [LARGE SCALE GENOMIC DNA]</scope>
    <source>
        <strain evidence="16 17">DPMB0001</strain>
    </source>
</reference>
<sequence>MSLNILEISYLIASLTFILGLKMLSHPDSARKGNLLAAAGMGIAVVATLVLYQDFDATKGLNYGLIFLGLVVGTVIGTIMAKKVQMTAMPQMVSFFNGMGGACAALIAIIEFQHHQHLQITGFDGELLVMLLGLLIGSVSFSGSLIAYGKLEGKIKDRVLPMNQAVNMLLLLGIVILIAFQMYAGSDPLMFYILLGVALIYGVLFVMPIGGADMPVVISLLNSFTGMAAAFGGFLYDNKAMLTGGILVGSAGTILTILMCKAMNRSLTNVLLGAFGATAAGAGKSAEGDQTVREISLSDTAVLLSYSQSVVIVPGYGLAVAQAQHICHELEKLLEEKGVEVNYAIHPVAGRMPGHMNVLLAEADVPYERLQEMEEINPRLANTDVVVVIGANDVVNPAAKNDPASPIYGMPILEVDQAKNVIIMKRGMSSGYAGIENELFFYPKTRMLFGDAKNSLQKLAAEVKEV</sequence>
<evidence type="ECO:0000256" key="14">
    <source>
        <dbReference type="SAM" id="Phobius"/>
    </source>
</evidence>
<evidence type="ECO:0000256" key="9">
    <source>
        <dbReference type="ARBA" id="ARBA00022989"/>
    </source>
</evidence>
<accession>A0A951IV18</accession>
<evidence type="ECO:0000256" key="10">
    <source>
        <dbReference type="ARBA" id="ARBA00023027"/>
    </source>
</evidence>
<dbReference type="EC" id="7.1.1.1" evidence="4 13"/>
<feature type="transmembrane region" description="Helical" evidence="14">
    <location>
        <begin position="160"/>
        <end position="183"/>
    </location>
</feature>
<dbReference type="GO" id="GO:0008750">
    <property type="term" value="F:proton-translocating NAD(P)+ transhydrogenase activity"/>
    <property type="evidence" value="ECO:0007669"/>
    <property type="project" value="UniProtKB-EC"/>
</dbReference>
<protein>
    <recommendedName>
        <fullName evidence="5 13">NAD(P) transhydrogenase subunit beta</fullName>
        <ecNumber evidence="4 13">7.1.1.1</ecNumber>
    </recommendedName>
    <alternativeName>
        <fullName evidence="13">Nicotinamide nucleotide transhydrogenase subunit beta</fullName>
    </alternativeName>
</protein>
<keyword evidence="7 13" id="KW-0521">NADP</keyword>
<comment type="function">
    <text evidence="1 13">The transhydrogenation between NADH and NADP is coupled to respiration and ATP hydrolysis and functions as a proton pump across the membrane.</text>
</comment>
<dbReference type="AlphaFoldDB" id="A0A951IV18"/>
<evidence type="ECO:0000256" key="5">
    <source>
        <dbReference type="ARBA" id="ARBA00014581"/>
    </source>
</evidence>
<dbReference type="InterPro" id="IPR012136">
    <property type="entry name" value="NADH_DH_b"/>
</dbReference>
<keyword evidence="11 13" id="KW-0472">Membrane</keyword>
<organism evidence="16 17">
    <name type="scientific">Arthrospiribacter ruber</name>
    <dbReference type="NCBI Taxonomy" id="2487934"/>
    <lineage>
        <taxon>Bacteria</taxon>
        <taxon>Pseudomonadati</taxon>
        <taxon>Bacteroidota</taxon>
        <taxon>Cytophagia</taxon>
        <taxon>Cytophagales</taxon>
        <taxon>Cyclobacteriaceae</taxon>
        <taxon>Arthrospiribacter</taxon>
    </lineage>
</organism>
<feature type="transmembrane region" description="Helical" evidence="14">
    <location>
        <begin position="61"/>
        <end position="81"/>
    </location>
</feature>
<feature type="domain" description="NADP transhydrogenase beta-like" evidence="15">
    <location>
        <begin position="7"/>
        <end position="461"/>
    </location>
</feature>
<evidence type="ECO:0000256" key="3">
    <source>
        <dbReference type="ARBA" id="ARBA00007919"/>
    </source>
</evidence>
<evidence type="ECO:0000256" key="11">
    <source>
        <dbReference type="ARBA" id="ARBA00023136"/>
    </source>
</evidence>
<evidence type="ECO:0000256" key="8">
    <source>
        <dbReference type="ARBA" id="ARBA00022967"/>
    </source>
</evidence>
<feature type="transmembrane region" description="Helical" evidence="14">
    <location>
        <begin position="189"/>
        <end position="209"/>
    </location>
</feature>
<dbReference type="RefSeq" id="WP_219286989.1">
    <property type="nucleotide sequence ID" value="NZ_RPHB01000001.1"/>
</dbReference>
<evidence type="ECO:0000256" key="7">
    <source>
        <dbReference type="ARBA" id="ARBA00022857"/>
    </source>
</evidence>
<feature type="transmembrane region" description="Helical" evidence="14">
    <location>
        <begin position="127"/>
        <end position="148"/>
    </location>
</feature>
<dbReference type="PANTHER" id="PTHR44758:SF1">
    <property type="entry name" value="NAD(P) TRANSHYDROGENASE SUBUNIT BETA"/>
    <property type="match status" value="1"/>
</dbReference>
<name>A0A951IV18_9BACT</name>
<dbReference type="PANTHER" id="PTHR44758">
    <property type="entry name" value="NAD(P) TRANSHYDROGENASE SUBUNIT BETA"/>
    <property type="match status" value="1"/>
</dbReference>
<gene>
    <name evidence="16" type="ORF">EGN73_01875</name>
</gene>
<keyword evidence="6 14" id="KW-0812">Transmembrane</keyword>
<evidence type="ECO:0000256" key="2">
    <source>
        <dbReference type="ARBA" id="ARBA00004141"/>
    </source>
</evidence>
<keyword evidence="8 13" id="KW-1278">Translocase</keyword>
<feature type="transmembrane region" description="Helical" evidence="14">
    <location>
        <begin position="216"/>
        <end position="236"/>
    </location>
</feature>
<comment type="similarity">
    <text evidence="3 13">Belongs to the PNT beta subunit family.</text>
</comment>
<comment type="catalytic activity">
    <reaction evidence="12 13">
        <text>NAD(+) + NADPH + H(+)(in) = NADH + NADP(+) + H(+)(out)</text>
        <dbReference type="Rhea" id="RHEA:47992"/>
        <dbReference type="ChEBI" id="CHEBI:15378"/>
        <dbReference type="ChEBI" id="CHEBI:57540"/>
        <dbReference type="ChEBI" id="CHEBI:57783"/>
        <dbReference type="ChEBI" id="CHEBI:57945"/>
        <dbReference type="ChEBI" id="CHEBI:58349"/>
        <dbReference type="EC" id="7.1.1.1"/>
    </reaction>
</comment>
<comment type="subcellular location">
    <subcellularLocation>
        <location evidence="2">Membrane</location>
        <topology evidence="2">Multi-pass membrane protein</topology>
    </subcellularLocation>
</comment>
<evidence type="ECO:0000313" key="17">
    <source>
        <dbReference type="Proteomes" id="UP000727490"/>
    </source>
</evidence>
<evidence type="ECO:0000256" key="12">
    <source>
        <dbReference type="ARBA" id="ARBA00048202"/>
    </source>
</evidence>
<evidence type="ECO:0000256" key="6">
    <source>
        <dbReference type="ARBA" id="ARBA00022692"/>
    </source>
</evidence>
<dbReference type="GO" id="GO:0016020">
    <property type="term" value="C:membrane"/>
    <property type="evidence" value="ECO:0007669"/>
    <property type="project" value="UniProtKB-SubCell"/>
</dbReference>
<keyword evidence="17" id="KW-1185">Reference proteome</keyword>
<keyword evidence="9 14" id="KW-1133">Transmembrane helix</keyword>